<keyword evidence="2" id="KW-1133">Transmembrane helix</keyword>
<feature type="compositionally biased region" description="Polar residues" evidence="1">
    <location>
        <begin position="92"/>
        <end position="106"/>
    </location>
</feature>
<evidence type="ECO:0000256" key="2">
    <source>
        <dbReference type="SAM" id="Phobius"/>
    </source>
</evidence>
<accession>A0A016VRJ4</accession>
<dbReference type="Proteomes" id="UP000024635">
    <property type="component" value="Unassembled WGS sequence"/>
</dbReference>
<reference evidence="4" key="1">
    <citation type="journal article" date="2015" name="Nat. Genet.">
        <title>The genome and transcriptome of the zoonotic hookworm Ancylostoma ceylanicum identify infection-specific gene families.</title>
        <authorList>
            <person name="Schwarz E.M."/>
            <person name="Hu Y."/>
            <person name="Antoshechkin I."/>
            <person name="Miller M.M."/>
            <person name="Sternberg P.W."/>
            <person name="Aroian R.V."/>
        </authorList>
    </citation>
    <scope>NUCLEOTIDE SEQUENCE</scope>
    <source>
        <strain evidence="4">HY135</strain>
    </source>
</reference>
<organism evidence="3 4">
    <name type="scientific">Ancylostoma ceylanicum</name>
    <dbReference type="NCBI Taxonomy" id="53326"/>
    <lineage>
        <taxon>Eukaryota</taxon>
        <taxon>Metazoa</taxon>
        <taxon>Ecdysozoa</taxon>
        <taxon>Nematoda</taxon>
        <taxon>Chromadorea</taxon>
        <taxon>Rhabditida</taxon>
        <taxon>Rhabditina</taxon>
        <taxon>Rhabditomorpha</taxon>
        <taxon>Strongyloidea</taxon>
        <taxon>Ancylostomatidae</taxon>
        <taxon>Ancylostomatinae</taxon>
        <taxon>Ancylostoma</taxon>
    </lineage>
</organism>
<dbReference type="EMBL" id="JARK01001342">
    <property type="protein sequence ID" value="EYC29652.1"/>
    <property type="molecule type" value="Genomic_DNA"/>
</dbReference>
<name>A0A016VRJ4_9BILA</name>
<evidence type="ECO:0000313" key="3">
    <source>
        <dbReference type="EMBL" id="EYC29652.1"/>
    </source>
</evidence>
<sequence>MDTVPLEASASSSSVLKPSAVTDSNKTTVPLLNTTSGAYHATYFPDTNGFTDVKAIVLRIVIGGAFALVFVIIFTILYCCFRSGSGKRPSKNTKSTPETTRSTGAESSSSAITDSSESRAMISATTTSATAATTVTGQTRTQPDHSL</sequence>
<evidence type="ECO:0000313" key="4">
    <source>
        <dbReference type="Proteomes" id="UP000024635"/>
    </source>
</evidence>
<keyword evidence="2" id="KW-0812">Transmembrane</keyword>
<keyword evidence="2" id="KW-0472">Membrane</keyword>
<protein>
    <submittedName>
        <fullName evidence="3">Uncharacterized protein</fullName>
    </submittedName>
</protein>
<proteinExistence type="predicted"/>
<gene>
    <name evidence="3" type="primary">Acey_s0006.g3101</name>
    <name evidence="3" type="ORF">Y032_0006g3101</name>
</gene>
<feature type="region of interest" description="Disordered" evidence="1">
    <location>
        <begin position="82"/>
        <end position="147"/>
    </location>
</feature>
<feature type="transmembrane region" description="Helical" evidence="2">
    <location>
        <begin position="56"/>
        <end position="81"/>
    </location>
</feature>
<evidence type="ECO:0000256" key="1">
    <source>
        <dbReference type="SAM" id="MobiDB-lite"/>
    </source>
</evidence>
<keyword evidence="4" id="KW-1185">Reference proteome</keyword>
<comment type="caution">
    <text evidence="3">The sequence shown here is derived from an EMBL/GenBank/DDBJ whole genome shotgun (WGS) entry which is preliminary data.</text>
</comment>
<dbReference type="AlphaFoldDB" id="A0A016VRJ4"/>
<feature type="compositionally biased region" description="Low complexity" evidence="1">
    <location>
        <begin position="124"/>
        <end position="141"/>
    </location>
</feature>